<organism evidence="1 2">
    <name type="scientific">Macroventuria anomochaeta</name>
    <dbReference type="NCBI Taxonomy" id="301207"/>
    <lineage>
        <taxon>Eukaryota</taxon>
        <taxon>Fungi</taxon>
        <taxon>Dikarya</taxon>
        <taxon>Ascomycota</taxon>
        <taxon>Pezizomycotina</taxon>
        <taxon>Dothideomycetes</taxon>
        <taxon>Pleosporomycetidae</taxon>
        <taxon>Pleosporales</taxon>
        <taxon>Pleosporineae</taxon>
        <taxon>Didymellaceae</taxon>
        <taxon>Macroventuria</taxon>
    </lineage>
</organism>
<sequence length="528" mass="58464">MDVPGEQPTITDNKLPDQATSIRCKHCNRQFATISVEGGLILSLPQEQACASCEPFLGLYETLQTREQEHTALLDRGEKHHGRALAHGKYRNARVALENFLINIEAPNEATFDVAQAGFANRADPVQLEHTDDTAEALKPETDQQNPNGVSSTAEQVVPTEASSTVKRKPVRDYGASNLERKRIKFTETVEERPEYRGTLEFYRGAKEYVPGRYVAAEGSEYLDTSGSTLSFAKFTGQKKIGSTFIDMVPKEEAQDGEGGTSAAKKKGRGRGKRKQCETEEPHHEPEKNESQMNSRESRVSRRSRSTTPPVTTRPRRTIAQYNGQDDEPPAESSNTPSLIVVLKAPHLLKNGKVINGEEPTQAREHIDERERSSREADCDDAAKDAAKDAAEAANINKVVLNIQRELSNLQQASISSRYKDVVSTAVRGFFEVLEPLKALNHTKPHQAEEAEDIPEQDSIYFEALDVTDKLALTDIPRPAESPEQGEITPKWTHATTHNDKVQAPDIGRALDANAPDDMPEEDKHNAS</sequence>
<accession>A0ACB6SEV5</accession>
<gene>
    <name evidence="1" type="ORF">BU25DRAFT_486984</name>
</gene>
<dbReference type="Proteomes" id="UP000799754">
    <property type="component" value="Unassembled WGS sequence"/>
</dbReference>
<evidence type="ECO:0000313" key="2">
    <source>
        <dbReference type="Proteomes" id="UP000799754"/>
    </source>
</evidence>
<evidence type="ECO:0000313" key="1">
    <source>
        <dbReference type="EMBL" id="KAF2632503.1"/>
    </source>
</evidence>
<name>A0ACB6SEV5_9PLEO</name>
<comment type="caution">
    <text evidence="1">The sequence shown here is derived from an EMBL/GenBank/DDBJ whole genome shotgun (WGS) entry which is preliminary data.</text>
</comment>
<protein>
    <submittedName>
        <fullName evidence="1">Uncharacterized protein</fullName>
    </submittedName>
</protein>
<reference evidence="1" key="1">
    <citation type="journal article" date="2020" name="Stud. Mycol.">
        <title>101 Dothideomycetes genomes: a test case for predicting lifestyles and emergence of pathogens.</title>
        <authorList>
            <person name="Haridas S."/>
            <person name="Albert R."/>
            <person name="Binder M."/>
            <person name="Bloem J."/>
            <person name="Labutti K."/>
            <person name="Salamov A."/>
            <person name="Andreopoulos B."/>
            <person name="Baker S."/>
            <person name="Barry K."/>
            <person name="Bills G."/>
            <person name="Bluhm B."/>
            <person name="Cannon C."/>
            <person name="Castanera R."/>
            <person name="Culley D."/>
            <person name="Daum C."/>
            <person name="Ezra D."/>
            <person name="Gonzalez J."/>
            <person name="Henrissat B."/>
            <person name="Kuo A."/>
            <person name="Liang C."/>
            <person name="Lipzen A."/>
            <person name="Lutzoni F."/>
            <person name="Magnuson J."/>
            <person name="Mondo S."/>
            <person name="Nolan M."/>
            <person name="Ohm R."/>
            <person name="Pangilinan J."/>
            <person name="Park H.-J."/>
            <person name="Ramirez L."/>
            <person name="Alfaro M."/>
            <person name="Sun H."/>
            <person name="Tritt A."/>
            <person name="Yoshinaga Y."/>
            <person name="Zwiers L.-H."/>
            <person name="Turgeon B."/>
            <person name="Goodwin S."/>
            <person name="Spatafora J."/>
            <person name="Crous P."/>
            <person name="Grigoriev I."/>
        </authorList>
    </citation>
    <scope>NUCLEOTIDE SEQUENCE</scope>
    <source>
        <strain evidence="1">CBS 525.71</strain>
    </source>
</reference>
<proteinExistence type="predicted"/>
<keyword evidence="2" id="KW-1185">Reference proteome</keyword>
<dbReference type="EMBL" id="MU006702">
    <property type="protein sequence ID" value="KAF2632503.1"/>
    <property type="molecule type" value="Genomic_DNA"/>
</dbReference>